<dbReference type="STRING" id="420662.Mpe_A0497"/>
<dbReference type="Proteomes" id="UP000000366">
    <property type="component" value="Chromosome"/>
</dbReference>
<keyword evidence="2" id="KW-0732">Signal</keyword>
<organism evidence="3 4">
    <name type="scientific">Methylibium petroleiphilum (strain ATCC BAA-1232 / LMG 22953 / PM1)</name>
    <dbReference type="NCBI Taxonomy" id="420662"/>
    <lineage>
        <taxon>Bacteria</taxon>
        <taxon>Pseudomonadati</taxon>
        <taxon>Pseudomonadota</taxon>
        <taxon>Betaproteobacteria</taxon>
        <taxon>Burkholderiales</taxon>
        <taxon>Sphaerotilaceae</taxon>
        <taxon>Methylibium</taxon>
    </lineage>
</organism>
<proteinExistence type="predicted"/>
<dbReference type="HOGENOM" id="CLU_156528_0_0_4"/>
<evidence type="ECO:0000313" key="4">
    <source>
        <dbReference type="Proteomes" id="UP000000366"/>
    </source>
</evidence>
<dbReference type="EMBL" id="CP000555">
    <property type="protein sequence ID" value="ABM93459.1"/>
    <property type="molecule type" value="Genomic_DNA"/>
</dbReference>
<name>A2SD20_METPP</name>
<keyword evidence="4" id="KW-1185">Reference proteome</keyword>
<evidence type="ECO:0000313" key="3">
    <source>
        <dbReference type="EMBL" id="ABM93459.1"/>
    </source>
</evidence>
<reference evidence="3 4" key="1">
    <citation type="journal article" date="2007" name="J. Bacteriol.">
        <title>Whole-genome analysis of the methyl tert-butyl ether-degrading beta-proteobacterium Methylibium petroleiphilum PM1.</title>
        <authorList>
            <person name="Kane S.R."/>
            <person name="Chakicherla A.Y."/>
            <person name="Chain P.S.G."/>
            <person name="Schmidt R."/>
            <person name="Shin M.W."/>
            <person name="Legler T.C."/>
            <person name="Scow K.M."/>
            <person name="Larimer F.W."/>
            <person name="Lucas S.M."/>
            <person name="Richardson P.M."/>
            <person name="Hristova K.R."/>
        </authorList>
    </citation>
    <scope>NUCLEOTIDE SEQUENCE [LARGE SCALE GENOMIC DNA]</scope>
    <source>
        <strain evidence="4">ATCC BAA-1232 / LMG 22953 / PM1</strain>
    </source>
</reference>
<feature type="chain" id="PRO_5002645727" evidence="2">
    <location>
        <begin position="24"/>
        <end position="113"/>
    </location>
</feature>
<gene>
    <name evidence="3" type="ordered locus">Mpe_A0497</name>
</gene>
<evidence type="ECO:0000256" key="2">
    <source>
        <dbReference type="SAM" id="SignalP"/>
    </source>
</evidence>
<feature type="signal peptide" evidence="2">
    <location>
        <begin position="1"/>
        <end position="23"/>
    </location>
</feature>
<protein>
    <submittedName>
        <fullName evidence="3">Uncharacterized protein</fullName>
    </submittedName>
</protein>
<feature type="region of interest" description="Disordered" evidence="1">
    <location>
        <begin position="77"/>
        <end position="113"/>
    </location>
</feature>
<feature type="region of interest" description="Disordered" evidence="1">
    <location>
        <begin position="32"/>
        <end position="51"/>
    </location>
</feature>
<dbReference type="eggNOG" id="ENOG50335VU">
    <property type="taxonomic scope" value="Bacteria"/>
</dbReference>
<sequence>MALSRSHCWLPVALLACSLAAVATERPDPLNASAAVPTFTPPSAFTGYSRHGDTRLQSWKDANDAVGRIGGWRAYAREASQASRPANAAPVTPAASESTGAPSTPHGAPHHHH</sequence>
<dbReference type="AlphaFoldDB" id="A2SD20"/>
<evidence type="ECO:0000256" key="1">
    <source>
        <dbReference type="SAM" id="MobiDB-lite"/>
    </source>
</evidence>
<accession>A2SD20</accession>
<dbReference type="RefSeq" id="WP_011828097.1">
    <property type="nucleotide sequence ID" value="NC_008825.1"/>
</dbReference>
<dbReference type="PROSITE" id="PS51257">
    <property type="entry name" value="PROKAR_LIPOPROTEIN"/>
    <property type="match status" value="1"/>
</dbReference>
<dbReference type="KEGG" id="mpt:Mpe_A0497"/>